<accession>A0AAE0ZDN7</accession>
<sequence>PFEYQSPTYANTVSNLIPTKSRTEQIEAVLEVIDRARRENTPRGLVLNPSVVTPDKSREGEDMVM</sequence>
<evidence type="ECO:0000313" key="3">
    <source>
        <dbReference type="Proteomes" id="UP001283361"/>
    </source>
</evidence>
<evidence type="ECO:0000256" key="1">
    <source>
        <dbReference type="SAM" id="MobiDB-lite"/>
    </source>
</evidence>
<feature type="region of interest" description="Disordered" evidence="1">
    <location>
        <begin position="45"/>
        <end position="65"/>
    </location>
</feature>
<dbReference type="EMBL" id="JAWDGP010004179">
    <property type="protein sequence ID" value="KAK3767001.1"/>
    <property type="molecule type" value="Genomic_DNA"/>
</dbReference>
<proteinExistence type="predicted"/>
<feature type="compositionally biased region" description="Basic and acidic residues" evidence="1">
    <location>
        <begin position="55"/>
        <end position="65"/>
    </location>
</feature>
<feature type="non-terminal residue" evidence="2">
    <location>
        <position position="1"/>
    </location>
</feature>
<dbReference type="AlphaFoldDB" id="A0AAE0ZDN7"/>
<gene>
    <name evidence="2" type="ORF">RRG08_000870</name>
</gene>
<comment type="caution">
    <text evidence="2">The sequence shown here is derived from an EMBL/GenBank/DDBJ whole genome shotgun (WGS) entry which is preliminary data.</text>
</comment>
<name>A0AAE0ZDN7_9GAST</name>
<evidence type="ECO:0000313" key="2">
    <source>
        <dbReference type="EMBL" id="KAK3767001.1"/>
    </source>
</evidence>
<keyword evidence="3" id="KW-1185">Reference proteome</keyword>
<protein>
    <submittedName>
        <fullName evidence="2">Uncharacterized protein</fullName>
    </submittedName>
</protein>
<organism evidence="2 3">
    <name type="scientific">Elysia crispata</name>
    <name type="common">lettuce slug</name>
    <dbReference type="NCBI Taxonomy" id="231223"/>
    <lineage>
        <taxon>Eukaryota</taxon>
        <taxon>Metazoa</taxon>
        <taxon>Spiralia</taxon>
        <taxon>Lophotrochozoa</taxon>
        <taxon>Mollusca</taxon>
        <taxon>Gastropoda</taxon>
        <taxon>Heterobranchia</taxon>
        <taxon>Euthyneura</taxon>
        <taxon>Panpulmonata</taxon>
        <taxon>Sacoglossa</taxon>
        <taxon>Placobranchoidea</taxon>
        <taxon>Plakobranchidae</taxon>
        <taxon>Elysia</taxon>
    </lineage>
</organism>
<reference evidence="2" key="1">
    <citation type="journal article" date="2023" name="G3 (Bethesda)">
        <title>A reference genome for the long-term kleptoplast-retaining sea slug Elysia crispata morphotype clarki.</title>
        <authorList>
            <person name="Eastman K.E."/>
            <person name="Pendleton A.L."/>
            <person name="Shaikh M.A."/>
            <person name="Suttiyut T."/>
            <person name="Ogas R."/>
            <person name="Tomko P."/>
            <person name="Gavelis G."/>
            <person name="Widhalm J.R."/>
            <person name="Wisecaver J.H."/>
        </authorList>
    </citation>
    <scope>NUCLEOTIDE SEQUENCE</scope>
    <source>
        <strain evidence="2">ECLA1</strain>
    </source>
</reference>
<dbReference type="Proteomes" id="UP001283361">
    <property type="component" value="Unassembled WGS sequence"/>
</dbReference>